<feature type="transmembrane region" description="Helical" evidence="7">
    <location>
        <begin position="249"/>
        <end position="271"/>
    </location>
</feature>
<keyword evidence="11" id="KW-1185">Reference proteome</keyword>
<dbReference type="PROSITE" id="PS50928">
    <property type="entry name" value="ABC_TM1"/>
    <property type="match status" value="1"/>
</dbReference>
<feature type="transmembrane region" description="Helical" evidence="7">
    <location>
        <begin position="110"/>
        <end position="131"/>
    </location>
</feature>
<feature type="transmembrane region" description="Helical" evidence="7">
    <location>
        <begin position="296"/>
        <end position="319"/>
    </location>
</feature>
<dbReference type="Proteomes" id="UP001500416">
    <property type="component" value="Unassembled WGS sequence"/>
</dbReference>
<protein>
    <submittedName>
        <fullName evidence="10">Sugar ABC transporter permease</fullName>
    </submittedName>
</protein>
<keyword evidence="4 7" id="KW-0812">Transmembrane</keyword>
<keyword evidence="3" id="KW-1003">Cell membrane</keyword>
<evidence type="ECO:0000259" key="9">
    <source>
        <dbReference type="PROSITE" id="PS50928"/>
    </source>
</evidence>
<evidence type="ECO:0000256" key="7">
    <source>
        <dbReference type="RuleBase" id="RU363032"/>
    </source>
</evidence>
<comment type="caution">
    <text evidence="10">The sequence shown here is derived from an EMBL/GenBank/DDBJ whole genome shotgun (WGS) entry which is preliminary data.</text>
</comment>
<dbReference type="EMBL" id="BAAABU010000002">
    <property type="protein sequence ID" value="GAA0216408.1"/>
    <property type="molecule type" value="Genomic_DNA"/>
</dbReference>
<evidence type="ECO:0000313" key="11">
    <source>
        <dbReference type="Proteomes" id="UP001500416"/>
    </source>
</evidence>
<dbReference type="Gene3D" id="1.10.3720.10">
    <property type="entry name" value="MetI-like"/>
    <property type="match status" value="1"/>
</dbReference>
<accession>A0ABP3CWC9</accession>
<keyword evidence="2 7" id="KW-0813">Transport</keyword>
<gene>
    <name evidence="10" type="ORF">GCM10010492_12790</name>
</gene>
<dbReference type="PANTHER" id="PTHR30193:SF37">
    <property type="entry name" value="INNER MEMBRANE ABC TRANSPORTER PERMEASE PROTEIN YCJO"/>
    <property type="match status" value="1"/>
</dbReference>
<evidence type="ECO:0000256" key="6">
    <source>
        <dbReference type="ARBA" id="ARBA00023136"/>
    </source>
</evidence>
<feature type="domain" description="ABC transmembrane type-1" evidence="9">
    <location>
        <begin position="106"/>
        <end position="319"/>
    </location>
</feature>
<evidence type="ECO:0000256" key="4">
    <source>
        <dbReference type="ARBA" id="ARBA00022692"/>
    </source>
</evidence>
<evidence type="ECO:0000256" key="3">
    <source>
        <dbReference type="ARBA" id="ARBA00022475"/>
    </source>
</evidence>
<evidence type="ECO:0000256" key="1">
    <source>
        <dbReference type="ARBA" id="ARBA00004651"/>
    </source>
</evidence>
<evidence type="ECO:0000313" key="10">
    <source>
        <dbReference type="EMBL" id="GAA0216408.1"/>
    </source>
</evidence>
<sequence>MTGVTAVQDQAPDHTDPGGAAATSPPPHRRTRRATALPPGDKLVLGLMLGLPSLVHVLFVWVPALGSVALSFSSWDGIGGFEDIQWIGFQNYVDIFTRYPRFWPALRHNLIWLAFLLVLPTVAGLFLAVLLDRELRFGRLYQSALYLPMVLSLALVGFIWQLIYQPEQGLLNNLLGTADDNPTNWLGDPDINLYAVLVAAAWRHTGYIMLLYLAGLKSVDPALKEAAALDGANAFQTFTRVTFPVLKPVNIVVLVVTVIEALRAFDIVYVVNKGRNGLELLSVLVTDNIIGESSRIGWGSALAVILLLISLGFIVTYLFQVFRKEERA</sequence>
<dbReference type="Pfam" id="PF00528">
    <property type="entry name" value="BPD_transp_1"/>
    <property type="match status" value="1"/>
</dbReference>
<dbReference type="InterPro" id="IPR035906">
    <property type="entry name" value="MetI-like_sf"/>
</dbReference>
<name>A0ABP3CWC9_9PSEU</name>
<feature type="region of interest" description="Disordered" evidence="8">
    <location>
        <begin position="1"/>
        <end position="34"/>
    </location>
</feature>
<reference evidence="11" key="1">
    <citation type="journal article" date="2019" name="Int. J. Syst. Evol. Microbiol.">
        <title>The Global Catalogue of Microorganisms (GCM) 10K type strain sequencing project: providing services to taxonomists for standard genome sequencing and annotation.</title>
        <authorList>
            <consortium name="The Broad Institute Genomics Platform"/>
            <consortium name="The Broad Institute Genome Sequencing Center for Infectious Disease"/>
            <person name="Wu L."/>
            <person name="Ma J."/>
        </authorList>
    </citation>
    <scope>NUCLEOTIDE SEQUENCE [LARGE SCALE GENOMIC DNA]</scope>
    <source>
        <strain evidence="11">JCM 3380</strain>
    </source>
</reference>
<comment type="similarity">
    <text evidence="7">Belongs to the binding-protein-dependent transport system permease family.</text>
</comment>
<keyword evidence="6 7" id="KW-0472">Membrane</keyword>
<feature type="transmembrane region" description="Helical" evidence="7">
    <location>
        <begin position="143"/>
        <end position="163"/>
    </location>
</feature>
<keyword evidence="5 7" id="KW-1133">Transmembrane helix</keyword>
<evidence type="ECO:0000256" key="5">
    <source>
        <dbReference type="ARBA" id="ARBA00022989"/>
    </source>
</evidence>
<feature type="transmembrane region" description="Helical" evidence="7">
    <location>
        <begin position="43"/>
        <end position="64"/>
    </location>
</feature>
<proteinExistence type="inferred from homology"/>
<dbReference type="PANTHER" id="PTHR30193">
    <property type="entry name" value="ABC TRANSPORTER PERMEASE PROTEIN"/>
    <property type="match status" value="1"/>
</dbReference>
<dbReference type="InterPro" id="IPR051393">
    <property type="entry name" value="ABC_transporter_permease"/>
</dbReference>
<evidence type="ECO:0000256" key="2">
    <source>
        <dbReference type="ARBA" id="ARBA00022448"/>
    </source>
</evidence>
<dbReference type="InterPro" id="IPR000515">
    <property type="entry name" value="MetI-like"/>
</dbReference>
<feature type="transmembrane region" description="Helical" evidence="7">
    <location>
        <begin position="191"/>
        <end position="214"/>
    </location>
</feature>
<evidence type="ECO:0000256" key="8">
    <source>
        <dbReference type="SAM" id="MobiDB-lite"/>
    </source>
</evidence>
<dbReference type="SUPFAM" id="SSF161098">
    <property type="entry name" value="MetI-like"/>
    <property type="match status" value="1"/>
</dbReference>
<comment type="subcellular location">
    <subcellularLocation>
        <location evidence="1 7">Cell membrane</location>
        <topology evidence="1 7">Multi-pass membrane protein</topology>
    </subcellularLocation>
</comment>
<dbReference type="CDD" id="cd06261">
    <property type="entry name" value="TM_PBP2"/>
    <property type="match status" value="1"/>
</dbReference>
<organism evidence="10 11">
    <name type="scientific">Saccharothrix mutabilis subsp. mutabilis</name>
    <dbReference type="NCBI Taxonomy" id="66855"/>
    <lineage>
        <taxon>Bacteria</taxon>
        <taxon>Bacillati</taxon>
        <taxon>Actinomycetota</taxon>
        <taxon>Actinomycetes</taxon>
        <taxon>Pseudonocardiales</taxon>
        <taxon>Pseudonocardiaceae</taxon>
        <taxon>Saccharothrix</taxon>
    </lineage>
</organism>